<dbReference type="RefSeq" id="WP_089781336.1">
    <property type="nucleotide sequence ID" value="NZ_CABLRR010000006.1"/>
</dbReference>
<protein>
    <submittedName>
        <fullName evidence="1">Uncharacterized protein</fullName>
    </submittedName>
</protein>
<dbReference type="EMBL" id="CSTE01000006">
    <property type="protein sequence ID" value="CQR53431.1"/>
    <property type="molecule type" value="Genomic_DNA"/>
</dbReference>
<dbReference type="AlphaFoldDB" id="A0A0D6JW62"/>
<reference evidence="2" key="1">
    <citation type="submission" date="2015-03" db="EMBL/GenBank/DDBJ databases">
        <authorList>
            <person name="Urmite Genomes"/>
        </authorList>
    </citation>
    <scope>NUCLEOTIDE SEQUENCE [LARGE SCALE GENOMIC DNA]</scope>
    <source>
        <strain evidence="2">Arc-Hr</strain>
    </source>
</reference>
<accession>A0A0D6JW62</accession>
<sequence length="163" mass="17627">MSTSTRLVSLLLVVALVAGGASAPAFAQESETPSDADTQRLLEEGVALYNDNIEELDVSFARSLVAGRTVNVYVEDGGETRVFSASVRDDMRIEDLSTGPDSEASTRITTDRGTLETIAESPEPMSEVRSALSDDRIRVNGERGHPVDQVVWTVANTFKSFFL</sequence>
<keyword evidence="2" id="KW-1185">Reference proteome</keyword>
<dbReference type="Proteomes" id="UP000198902">
    <property type="component" value="Unassembled WGS sequence"/>
</dbReference>
<organism evidence="1 2">
    <name type="scientific">Haloferax massiliensis</name>
    <dbReference type="NCBI Taxonomy" id="1476858"/>
    <lineage>
        <taxon>Archaea</taxon>
        <taxon>Methanobacteriati</taxon>
        <taxon>Methanobacteriota</taxon>
        <taxon>Stenosarchaea group</taxon>
        <taxon>Halobacteria</taxon>
        <taxon>Halobacteriales</taxon>
        <taxon>Haloferacaceae</taxon>
        <taxon>Haloferax</taxon>
    </lineage>
</organism>
<dbReference type="OrthoDB" id="239538at2157"/>
<gene>
    <name evidence="1" type="ORF">BN996_03612</name>
</gene>
<evidence type="ECO:0000313" key="1">
    <source>
        <dbReference type="EMBL" id="CQR53431.1"/>
    </source>
</evidence>
<proteinExistence type="predicted"/>
<name>A0A0D6JW62_9EURY</name>
<evidence type="ECO:0000313" key="2">
    <source>
        <dbReference type="Proteomes" id="UP000198902"/>
    </source>
</evidence>